<feature type="signal peptide" evidence="1">
    <location>
        <begin position="1"/>
        <end position="33"/>
    </location>
</feature>
<dbReference type="SUPFAM" id="SSF56935">
    <property type="entry name" value="Porins"/>
    <property type="match status" value="1"/>
</dbReference>
<dbReference type="HOGENOM" id="CLU_039022_1_0_1"/>
<sequence length="425" mass="46473">MRNKKNIQGKKSMKTQSLILSLLSVLPTAYTHAAAMDQSGQSILAFLEDKNYFEASIAAVDPKVSGKVRNRPDLVNAGSNDLSTGDMAQSYQYYNAALKLQIAPKVSFGLIYDQPYGAAIEYPLRSNNTFSDTEISMKGTLADVDTQNIAMLFGFQPDAHFNLYGGGVYQTVKGKVSLRGNSMSVFNGYDANFKQDSAVGWLAGAAFQIPEIALKAAVTYRSKIKHKIDAQETIFGQPLAFTTDKDTEINTPQSVNLDFQTGVYKDTLAYLNARWVNWKDFRIRPTQFGALTELATAELSQGLYAGGFNLDDYQKDQFSITVGLGHQFTQKWAASADVSWDSGTGNPASVLNPTKGGWGLGLGVQYNPTDNYFIAGGIKYIWIGDATAQDGTYYIPVPGASEIAQQGDYRDNNAIGYGLKIGYRF</sequence>
<organism evidence="3">
    <name type="scientific">Caenorhabditis remanei</name>
    <name type="common">Caenorhabditis vulgaris</name>
    <dbReference type="NCBI Taxonomy" id="31234"/>
    <lineage>
        <taxon>Eukaryota</taxon>
        <taxon>Metazoa</taxon>
        <taxon>Ecdysozoa</taxon>
        <taxon>Nematoda</taxon>
        <taxon>Chromadorea</taxon>
        <taxon>Rhabditida</taxon>
        <taxon>Rhabditina</taxon>
        <taxon>Rhabditomorpha</taxon>
        <taxon>Rhabditoidea</taxon>
        <taxon>Rhabditidae</taxon>
        <taxon>Peloderinae</taxon>
        <taxon>Caenorhabditis</taxon>
    </lineage>
</organism>
<evidence type="ECO:0000313" key="3">
    <source>
        <dbReference type="Proteomes" id="UP000008281"/>
    </source>
</evidence>
<feature type="chain" id="PRO_5003179125" description="Transporter" evidence="1">
    <location>
        <begin position="34"/>
        <end position="425"/>
    </location>
</feature>
<keyword evidence="1" id="KW-0732">Signal</keyword>
<dbReference type="Proteomes" id="UP000008281">
    <property type="component" value="Unassembled WGS sequence"/>
</dbReference>
<evidence type="ECO:0000256" key="1">
    <source>
        <dbReference type="SAM" id="SignalP"/>
    </source>
</evidence>
<dbReference type="Gene3D" id="2.40.160.60">
    <property type="entry name" value="Outer membrane protein transport protein (OMPP1/FadL/TodX)"/>
    <property type="match status" value="1"/>
</dbReference>
<keyword evidence="3" id="KW-1185">Reference proteome</keyword>
<dbReference type="EMBL" id="DS271442">
    <property type="protein sequence ID" value="EFP01567.1"/>
    <property type="molecule type" value="Genomic_DNA"/>
</dbReference>
<evidence type="ECO:0000313" key="2">
    <source>
        <dbReference type="EMBL" id="EFP01567.1"/>
    </source>
</evidence>
<protein>
    <recommendedName>
        <fullName evidence="4">Transporter</fullName>
    </recommendedName>
</protein>
<dbReference type="InParanoid" id="E3NWA8"/>
<name>E3NWA8_CAERE</name>
<evidence type="ECO:0008006" key="4">
    <source>
        <dbReference type="Google" id="ProtNLM"/>
    </source>
</evidence>
<accession>E3NWA8</accession>
<proteinExistence type="predicted"/>
<dbReference type="AlphaFoldDB" id="E3NWA8"/>
<reference evidence="2" key="1">
    <citation type="submission" date="2007-07" db="EMBL/GenBank/DDBJ databases">
        <title>PCAP assembly of the Caenorhabditis remanei genome.</title>
        <authorList>
            <consortium name="The Caenorhabditis remanei Sequencing Consortium"/>
            <person name="Wilson R.K."/>
        </authorList>
    </citation>
    <scope>NUCLEOTIDE SEQUENCE [LARGE SCALE GENOMIC DNA]</scope>
    <source>
        <strain evidence="2">PB4641</strain>
    </source>
</reference>
<dbReference type="OrthoDB" id="10298659at2759"/>
<gene>
    <name evidence="2" type="ORF">CRE_08630</name>
</gene>